<evidence type="ECO:0000313" key="3">
    <source>
        <dbReference type="EMBL" id="KAG0296323.1"/>
    </source>
</evidence>
<organism evidence="3 4">
    <name type="scientific">Linnemannia gamsii</name>
    <dbReference type="NCBI Taxonomy" id="64522"/>
    <lineage>
        <taxon>Eukaryota</taxon>
        <taxon>Fungi</taxon>
        <taxon>Fungi incertae sedis</taxon>
        <taxon>Mucoromycota</taxon>
        <taxon>Mortierellomycotina</taxon>
        <taxon>Mortierellomycetes</taxon>
        <taxon>Mortierellales</taxon>
        <taxon>Mortierellaceae</taxon>
        <taxon>Linnemannia</taxon>
    </lineage>
</organism>
<feature type="transmembrane region" description="Helical" evidence="2">
    <location>
        <begin position="418"/>
        <end position="437"/>
    </location>
</feature>
<reference evidence="3 4" key="1">
    <citation type="journal article" date="2020" name="Fungal Divers.">
        <title>Resolving the Mortierellaceae phylogeny through synthesis of multi-gene phylogenetics and phylogenomics.</title>
        <authorList>
            <person name="Vandepol N."/>
            <person name="Liber J."/>
            <person name="Desiro A."/>
            <person name="Na H."/>
            <person name="Kennedy M."/>
            <person name="Barry K."/>
            <person name="Grigoriev I.V."/>
            <person name="Miller A.N."/>
            <person name="O'Donnell K."/>
            <person name="Stajich J.E."/>
            <person name="Bonito G."/>
        </authorList>
    </citation>
    <scope>NUCLEOTIDE SEQUENCE [LARGE SCALE GENOMIC DNA]</scope>
    <source>
        <strain evidence="3 4">AD045</strain>
    </source>
</reference>
<comment type="caution">
    <text evidence="3">The sequence shown here is derived from an EMBL/GenBank/DDBJ whole genome shotgun (WGS) entry which is preliminary data.</text>
</comment>
<evidence type="ECO:0000313" key="4">
    <source>
        <dbReference type="Proteomes" id="UP001194696"/>
    </source>
</evidence>
<keyword evidence="2" id="KW-0812">Transmembrane</keyword>
<evidence type="ECO:0000256" key="2">
    <source>
        <dbReference type="SAM" id="Phobius"/>
    </source>
</evidence>
<dbReference type="EMBL" id="JAAAIM010000060">
    <property type="protein sequence ID" value="KAG0296323.1"/>
    <property type="molecule type" value="Genomic_DNA"/>
</dbReference>
<evidence type="ECO:0008006" key="5">
    <source>
        <dbReference type="Google" id="ProtNLM"/>
    </source>
</evidence>
<keyword evidence="2" id="KW-1133">Transmembrane helix</keyword>
<keyword evidence="2" id="KW-0472">Membrane</keyword>
<name>A0ABQ7KEW6_9FUNG</name>
<keyword evidence="4" id="KW-1185">Reference proteome</keyword>
<sequence>MSDGDQSSGMLLDCIATDPGSTTLYGIGSARQNEKKIILLVKSNPNPDHLSLRKWDVVSTSWTQPFSYWQPPFGTVDCTVSSRGVFTAFFRNKDHINPRQTNIPVGVHYDPETQKWTSIRTSTYYAWTSDRSEHMSFYISNNGVERLVHMMTDDEGSVIRFGVLNEASMYLQMASIWQKSDVLGGYKSVDQFDTMPNNWGKRLSLTPKSGFFRKSRYQRQMTMFYADGHLYMMYYNQPSNITIYSYLFTDPTAPPPPNPMVFNGPGNFFPHYFFAGRQGNTSYLGGIGADYGLTMVENYQTFIMQLVDGIPQSPEISTSPFHNSSTSNDGEAWEMEPMAIHDNFVAFGGQLPGQSPLVVGLTSVGIYEFSTAGKNATSPIGMMEVIVDGDFVVRPARNTTMENYYYSDKNQAREFSKAATLAIIFGITLALFSCIMFSDRRKLLKKRAVEEEKQRLRDIQLEQLQQQQHRQQQEQYVEMGVRRANNTTRTTTRATIRQHNFSNDDDDDDENDHLRGGRDRRPRVL</sequence>
<feature type="region of interest" description="Disordered" evidence="1">
    <location>
        <begin position="482"/>
        <end position="525"/>
    </location>
</feature>
<evidence type="ECO:0000256" key="1">
    <source>
        <dbReference type="SAM" id="MobiDB-lite"/>
    </source>
</evidence>
<accession>A0ABQ7KEW6</accession>
<dbReference type="Proteomes" id="UP001194696">
    <property type="component" value="Unassembled WGS sequence"/>
</dbReference>
<gene>
    <name evidence="3" type="ORF">BGZ96_009722</name>
</gene>
<proteinExistence type="predicted"/>
<protein>
    <recommendedName>
        <fullName evidence="5">Kelch repeat protein</fullName>
    </recommendedName>
</protein>
<feature type="compositionally biased region" description="Low complexity" evidence="1">
    <location>
        <begin position="482"/>
        <end position="495"/>
    </location>
</feature>